<dbReference type="SUPFAM" id="SSF103473">
    <property type="entry name" value="MFS general substrate transporter"/>
    <property type="match status" value="1"/>
</dbReference>
<dbReference type="InterPro" id="IPR011701">
    <property type="entry name" value="MFS"/>
</dbReference>
<feature type="domain" description="Major facilitator superfamily (MFS) profile" evidence="5">
    <location>
        <begin position="89"/>
        <end position="480"/>
    </location>
</feature>
<feature type="transmembrane region" description="Helical" evidence="4">
    <location>
        <begin position="158"/>
        <end position="177"/>
    </location>
</feature>
<evidence type="ECO:0000256" key="2">
    <source>
        <dbReference type="ARBA" id="ARBA00006727"/>
    </source>
</evidence>
<evidence type="ECO:0000256" key="4">
    <source>
        <dbReference type="SAM" id="Phobius"/>
    </source>
</evidence>
<sequence length="483" mass="52395">MTKVSPFDSNQAKPLTNNNTSFTQEKTDRGFSRGSSYNAAIQDNKLALDKEERCGSTHHDHDYHDGPSSVDSLTIIEDVVMESGFRGYLIVLGGFLAIMAPFGFVNIYGIFHSQYLDIYRARGASDSSVAIIQSLAAGFQYGFAVVSGPLMNRFGYKVVFWSGTIIGSLGLLLASWATQLWHLYLTLGVMLGIGISFLSLAVTAVPPLWYKKHRSLAMGIIYCGSGTGGVVFGFVVPALINAVGLSWTLRIYAIFHFVCTAFASIVMRVPRQLSGPPIVVHKTMINFQILKDPGFVFLIMSAALFGFGCMVPFLYIPAYAKDVVGLDPNVQGGQLLSLMSAAYAVAVITVGYAADRLGAIRVTIFVFMVTGASCFLWMFSHSYAALACFSIMYGFFSSGFFTSVVAITASTVGLANLGSGMTMIFLVSTPGSLLTLPIASKILEYTGNYKAMIGYNAAMYFGTAFFLCLFMIYSRYAKRADNV</sequence>
<dbReference type="RefSeq" id="XP_021881927.1">
    <property type="nucleotide sequence ID" value="XM_022029382.1"/>
</dbReference>
<dbReference type="GO" id="GO:0016020">
    <property type="term" value="C:membrane"/>
    <property type="evidence" value="ECO:0007669"/>
    <property type="project" value="UniProtKB-SubCell"/>
</dbReference>
<dbReference type="Proteomes" id="UP000193648">
    <property type="component" value="Unassembled WGS sequence"/>
</dbReference>
<keyword evidence="4" id="KW-0812">Transmembrane</keyword>
<evidence type="ECO:0000256" key="1">
    <source>
        <dbReference type="ARBA" id="ARBA00004141"/>
    </source>
</evidence>
<dbReference type="CDD" id="cd17352">
    <property type="entry name" value="MFS_MCT_SLC16"/>
    <property type="match status" value="1"/>
</dbReference>
<keyword evidence="7" id="KW-1185">Reference proteome</keyword>
<feature type="compositionally biased region" description="Polar residues" evidence="3">
    <location>
        <begin position="7"/>
        <end position="24"/>
    </location>
</feature>
<feature type="transmembrane region" description="Helical" evidence="4">
    <location>
        <begin position="249"/>
        <end position="267"/>
    </location>
</feature>
<dbReference type="Pfam" id="PF07690">
    <property type="entry name" value="MFS_1"/>
    <property type="match status" value="1"/>
</dbReference>
<feature type="region of interest" description="Disordered" evidence="3">
    <location>
        <begin position="1"/>
        <end position="35"/>
    </location>
</feature>
<keyword evidence="4" id="KW-0472">Membrane</keyword>
<feature type="transmembrane region" description="Helical" evidence="4">
    <location>
        <begin position="183"/>
        <end position="208"/>
    </location>
</feature>
<dbReference type="STRING" id="64571.A0A1Y2GPB1"/>
<feature type="transmembrane region" description="Helical" evidence="4">
    <location>
        <begin position="294"/>
        <end position="315"/>
    </location>
</feature>
<dbReference type="PROSITE" id="PS50850">
    <property type="entry name" value="MFS"/>
    <property type="match status" value="1"/>
</dbReference>
<evidence type="ECO:0000313" key="7">
    <source>
        <dbReference type="Proteomes" id="UP000193648"/>
    </source>
</evidence>
<name>A0A1Y2GPB1_9FUNG</name>
<reference evidence="6 7" key="1">
    <citation type="submission" date="2016-07" db="EMBL/GenBank/DDBJ databases">
        <title>Pervasive Adenine N6-methylation of Active Genes in Fungi.</title>
        <authorList>
            <consortium name="DOE Joint Genome Institute"/>
            <person name="Mondo S.J."/>
            <person name="Dannebaum R.O."/>
            <person name="Kuo R.C."/>
            <person name="Labutti K."/>
            <person name="Haridas S."/>
            <person name="Kuo A."/>
            <person name="Salamov A."/>
            <person name="Ahrendt S.R."/>
            <person name="Lipzen A."/>
            <person name="Sullivan W."/>
            <person name="Andreopoulos W.B."/>
            <person name="Clum A."/>
            <person name="Lindquist E."/>
            <person name="Daum C."/>
            <person name="Ramamoorthy G.K."/>
            <person name="Gryganskyi A."/>
            <person name="Culley D."/>
            <person name="Magnuson J.K."/>
            <person name="James T.Y."/>
            <person name="O'Malley M.A."/>
            <person name="Stajich J.E."/>
            <person name="Spatafora J.W."/>
            <person name="Visel A."/>
            <person name="Grigoriev I.V."/>
        </authorList>
    </citation>
    <scope>NUCLEOTIDE SEQUENCE [LARGE SCALE GENOMIC DNA]</scope>
    <source>
        <strain evidence="6 7">NRRL 3116</strain>
    </source>
</reference>
<keyword evidence="4" id="KW-1133">Transmembrane helix</keyword>
<dbReference type="AlphaFoldDB" id="A0A1Y2GPB1"/>
<comment type="caution">
    <text evidence="6">The sequence shown here is derived from an EMBL/GenBank/DDBJ whole genome shotgun (WGS) entry which is preliminary data.</text>
</comment>
<accession>A0A1Y2GPB1</accession>
<proteinExistence type="inferred from homology"/>
<feature type="transmembrane region" description="Helical" evidence="4">
    <location>
        <begin position="360"/>
        <end position="378"/>
    </location>
</feature>
<dbReference type="PANTHER" id="PTHR11360">
    <property type="entry name" value="MONOCARBOXYLATE TRANSPORTER"/>
    <property type="match status" value="1"/>
</dbReference>
<dbReference type="Gene3D" id="1.20.1250.20">
    <property type="entry name" value="MFS general substrate transporter like domains"/>
    <property type="match status" value="1"/>
</dbReference>
<feature type="transmembrane region" description="Helical" evidence="4">
    <location>
        <begin position="88"/>
        <end position="111"/>
    </location>
</feature>
<feature type="transmembrane region" description="Helical" evidence="4">
    <location>
        <begin position="452"/>
        <end position="473"/>
    </location>
</feature>
<evidence type="ECO:0000313" key="6">
    <source>
        <dbReference type="EMBL" id="ORZ17540.1"/>
    </source>
</evidence>
<dbReference type="InterPro" id="IPR036259">
    <property type="entry name" value="MFS_trans_sf"/>
</dbReference>
<dbReference type="EMBL" id="MCFF01000016">
    <property type="protein sequence ID" value="ORZ17540.1"/>
    <property type="molecule type" value="Genomic_DNA"/>
</dbReference>
<dbReference type="InterPro" id="IPR050327">
    <property type="entry name" value="Proton-linked_MCT"/>
</dbReference>
<feature type="transmembrane region" description="Helical" evidence="4">
    <location>
        <begin position="384"/>
        <end position="409"/>
    </location>
</feature>
<dbReference type="GeneID" id="33571225"/>
<feature type="transmembrane region" description="Helical" evidence="4">
    <location>
        <begin position="131"/>
        <end position="151"/>
    </location>
</feature>
<dbReference type="PANTHER" id="PTHR11360:SF284">
    <property type="entry name" value="EG:103B4.3 PROTEIN-RELATED"/>
    <property type="match status" value="1"/>
</dbReference>
<evidence type="ECO:0000259" key="5">
    <source>
        <dbReference type="PROSITE" id="PS50850"/>
    </source>
</evidence>
<dbReference type="GO" id="GO:0022857">
    <property type="term" value="F:transmembrane transporter activity"/>
    <property type="evidence" value="ECO:0007669"/>
    <property type="project" value="InterPro"/>
</dbReference>
<feature type="transmembrane region" description="Helical" evidence="4">
    <location>
        <begin position="421"/>
        <end position="440"/>
    </location>
</feature>
<gene>
    <name evidence="6" type="ORF">BCR41DRAFT_405318</name>
</gene>
<dbReference type="InParanoid" id="A0A1Y2GPB1"/>
<feature type="transmembrane region" description="Helical" evidence="4">
    <location>
        <begin position="335"/>
        <end position="353"/>
    </location>
</feature>
<feature type="transmembrane region" description="Helical" evidence="4">
    <location>
        <begin position="220"/>
        <end position="243"/>
    </location>
</feature>
<dbReference type="OrthoDB" id="6499973at2759"/>
<protein>
    <submittedName>
        <fullName evidence="6">Major facilitator superfamily domain-containing protein</fullName>
    </submittedName>
</protein>
<evidence type="ECO:0000256" key="3">
    <source>
        <dbReference type="SAM" id="MobiDB-lite"/>
    </source>
</evidence>
<organism evidence="6 7">
    <name type="scientific">Lobosporangium transversale</name>
    <dbReference type="NCBI Taxonomy" id="64571"/>
    <lineage>
        <taxon>Eukaryota</taxon>
        <taxon>Fungi</taxon>
        <taxon>Fungi incertae sedis</taxon>
        <taxon>Mucoromycota</taxon>
        <taxon>Mortierellomycotina</taxon>
        <taxon>Mortierellomycetes</taxon>
        <taxon>Mortierellales</taxon>
        <taxon>Mortierellaceae</taxon>
        <taxon>Lobosporangium</taxon>
    </lineage>
</organism>
<dbReference type="InterPro" id="IPR020846">
    <property type="entry name" value="MFS_dom"/>
</dbReference>
<comment type="subcellular location">
    <subcellularLocation>
        <location evidence="1">Membrane</location>
        <topology evidence="1">Multi-pass membrane protein</topology>
    </subcellularLocation>
</comment>
<comment type="similarity">
    <text evidence="2">Belongs to the major facilitator superfamily. Monocarboxylate porter (TC 2.A.1.13) family.</text>
</comment>